<evidence type="ECO:0000256" key="2">
    <source>
        <dbReference type="ARBA" id="ARBA00022525"/>
    </source>
</evidence>
<evidence type="ECO:0000259" key="3">
    <source>
        <dbReference type="Pfam" id="PF00087"/>
    </source>
</evidence>
<dbReference type="InParanoid" id="A0A672JYU3"/>
<reference evidence="4" key="1">
    <citation type="submission" date="2025-08" db="UniProtKB">
        <authorList>
            <consortium name="Ensembl"/>
        </authorList>
    </citation>
    <scope>IDENTIFICATION</scope>
</reference>
<dbReference type="Pfam" id="PF00087">
    <property type="entry name" value="Toxin_TOLIP"/>
    <property type="match status" value="1"/>
</dbReference>
<reference evidence="4" key="2">
    <citation type="submission" date="2025-09" db="UniProtKB">
        <authorList>
            <consortium name="Ensembl"/>
        </authorList>
    </citation>
    <scope>IDENTIFICATION</scope>
</reference>
<dbReference type="SUPFAM" id="SSF57302">
    <property type="entry name" value="Snake toxin-like"/>
    <property type="match status" value="2"/>
</dbReference>
<dbReference type="PANTHER" id="PTHR20914:SF24">
    <property type="entry name" value="LYMPHOCYTE ANTIGEN 6 FAMILY MEMBER M2-RELATED"/>
    <property type="match status" value="1"/>
</dbReference>
<dbReference type="Ensembl" id="ENSSGRT00000003203.1">
    <property type="protein sequence ID" value="ENSSGRP00000002939.1"/>
    <property type="gene ID" value="ENSSGRG00000001867.1"/>
</dbReference>
<accession>A0A672JYU3</accession>
<proteinExistence type="predicted"/>
<evidence type="ECO:0000256" key="1">
    <source>
        <dbReference type="ARBA" id="ARBA00004613"/>
    </source>
</evidence>
<dbReference type="InterPro" id="IPR050918">
    <property type="entry name" value="CNF-like_PLA2_Inhibitor"/>
</dbReference>
<dbReference type="PANTHER" id="PTHR20914">
    <property type="entry name" value="LY6/PLAUR DOMAIN-CONTAINING PROTEIN 8"/>
    <property type="match status" value="1"/>
</dbReference>
<name>A0A672JYU3_SINGR</name>
<sequence length="166" mass="17405">MGGGSLMKVKRCAPAGDCVSGFINLGSIKMSSSCCNTDLCNDKDAPDPSNVPNGKRCYHCDGHNCSSILHCAGSEDRCFTATGMLLLAKGCVSKSVCNATELFSPLRISCCEGNMCNGAQSFLCEGNLCNGAQNITQSFLCNGTPSITQSFLCNGAQNITQSFLEN</sequence>
<protein>
    <recommendedName>
        <fullName evidence="3">Snake toxin/toxin-like domain-containing protein</fullName>
    </recommendedName>
</protein>
<feature type="domain" description="Snake toxin/toxin-like" evidence="3">
    <location>
        <begin position="56"/>
        <end position="117"/>
    </location>
</feature>
<dbReference type="Gene3D" id="2.10.60.10">
    <property type="entry name" value="CD59"/>
    <property type="match status" value="2"/>
</dbReference>
<comment type="subcellular location">
    <subcellularLocation>
        <location evidence="1">Secreted</location>
    </subcellularLocation>
</comment>
<organism evidence="4 5">
    <name type="scientific">Sinocyclocheilus grahami</name>
    <name type="common">Dianchi golden-line fish</name>
    <name type="synonym">Barbus grahami</name>
    <dbReference type="NCBI Taxonomy" id="75366"/>
    <lineage>
        <taxon>Eukaryota</taxon>
        <taxon>Metazoa</taxon>
        <taxon>Chordata</taxon>
        <taxon>Craniata</taxon>
        <taxon>Vertebrata</taxon>
        <taxon>Euteleostomi</taxon>
        <taxon>Actinopterygii</taxon>
        <taxon>Neopterygii</taxon>
        <taxon>Teleostei</taxon>
        <taxon>Ostariophysi</taxon>
        <taxon>Cypriniformes</taxon>
        <taxon>Cyprinidae</taxon>
        <taxon>Cyprininae</taxon>
        <taxon>Sinocyclocheilus</taxon>
    </lineage>
</organism>
<keyword evidence="2" id="KW-0964">Secreted</keyword>
<dbReference type="InterPro" id="IPR045860">
    <property type="entry name" value="Snake_toxin-like_sf"/>
</dbReference>
<dbReference type="AlphaFoldDB" id="A0A672JYU3"/>
<dbReference type="Proteomes" id="UP000472262">
    <property type="component" value="Unassembled WGS sequence"/>
</dbReference>
<dbReference type="InterPro" id="IPR035076">
    <property type="entry name" value="Toxin/TOLIP"/>
</dbReference>
<keyword evidence="5" id="KW-1185">Reference proteome</keyword>
<dbReference type="GO" id="GO:0005576">
    <property type="term" value="C:extracellular region"/>
    <property type="evidence" value="ECO:0007669"/>
    <property type="project" value="UniProtKB-SubCell"/>
</dbReference>
<evidence type="ECO:0000313" key="5">
    <source>
        <dbReference type="Proteomes" id="UP000472262"/>
    </source>
</evidence>
<evidence type="ECO:0000313" key="4">
    <source>
        <dbReference type="Ensembl" id="ENSSGRP00000002939.1"/>
    </source>
</evidence>